<organism evidence="1 2">
    <name type="scientific">Burkholderia contaminans</name>
    <dbReference type="NCBI Taxonomy" id="488447"/>
    <lineage>
        <taxon>Bacteria</taxon>
        <taxon>Pseudomonadati</taxon>
        <taxon>Pseudomonadota</taxon>
        <taxon>Betaproteobacteria</taxon>
        <taxon>Burkholderiales</taxon>
        <taxon>Burkholderiaceae</taxon>
        <taxon>Burkholderia</taxon>
        <taxon>Burkholderia cepacia complex</taxon>
    </lineage>
</organism>
<evidence type="ECO:0000313" key="1">
    <source>
        <dbReference type="EMBL" id="RQT37511.1"/>
    </source>
</evidence>
<reference evidence="1 2" key="1">
    <citation type="submission" date="2018-08" db="EMBL/GenBank/DDBJ databases">
        <title>Comparative analysis of Burkholderia isolates from Puerto Rico.</title>
        <authorList>
            <person name="Hall C."/>
            <person name="Sahl J."/>
            <person name="Wagner D."/>
        </authorList>
    </citation>
    <scope>NUCLEOTIDE SEQUENCE [LARGE SCALE GENOMIC DNA]</scope>
    <source>
        <strain evidence="1 2">Bp9001</strain>
    </source>
</reference>
<dbReference type="EMBL" id="QTQX01000001">
    <property type="protein sequence ID" value="RQT37511.1"/>
    <property type="molecule type" value="Genomic_DNA"/>
</dbReference>
<evidence type="ECO:0000313" key="2">
    <source>
        <dbReference type="Proteomes" id="UP000269271"/>
    </source>
</evidence>
<accession>A0A3N8RP67</accession>
<dbReference type="Proteomes" id="UP000269271">
    <property type="component" value="Unassembled WGS sequence"/>
</dbReference>
<comment type="caution">
    <text evidence="1">The sequence shown here is derived from an EMBL/GenBank/DDBJ whole genome shotgun (WGS) entry which is preliminary data.</text>
</comment>
<proteinExistence type="predicted"/>
<gene>
    <name evidence="1" type="ORF">DF037_01960</name>
</gene>
<sequence>MGYVFNKRWLDPCESLVSILWKFEKVNALPGNVVARVMGPDIDPYEGVIPQLGGVSVARLHSVLGVPYTSLEIGLLHPSQRRQYSSLFRHCRSCIARGYHSVVHQMLKLNTCPAHYRQLETACRRCGYEAPYVVNVCLLESPYRCAFCGGSYGGGGWSPDRARPMKSEYRKALTRRYYERHLG</sequence>
<protein>
    <submittedName>
        <fullName evidence="1">Uncharacterized protein</fullName>
    </submittedName>
</protein>
<name>A0A3N8RP67_9BURK</name>
<dbReference type="AlphaFoldDB" id="A0A3N8RP67"/>